<dbReference type="SUPFAM" id="SSF53098">
    <property type="entry name" value="Ribonuclease H-like"/>
    <property type="match status" value="1"/>
</dbReference>
<dbReference type="PROSITE" id="PS50994">
    <property type="entry name" value="INTEGRASE"/>
    <property type="match status" value="1"/>
</dbReference>
<dbReference type="Proteomes" id="UP000649617">
    <property type="component" value="Unassembled WGS sequence"/>
</dbReference>
<feature type="domain" description="Integrase catalytic" evidence="2">
    <location>
        <begin position="89"/>
        <end position="213"/>
    </location>
</feature>
<evidence type="ECO:0000313" key="3">
    <source>
        <dbReference type="EMBL" id="CAE7495362.1"/>
    </source>
</evidence>
<gene>
    <name evidence="3" type="ORF">SPIL2461_LOCUS12779</name>
</gene>
<evidence type="ECO:0000313" key="4">
    <source>
        <dbReference type="Proteomes" id="UP000649617"/>
    </source>
</evidence>
<dbReference type="AlphaFoldDB" id="A0A812SY55"/>
<evidence type="ECO:0000256" key="1">
    <source>
        <dbReference type="SAM" id="MobiDB-lite"/>
    </source>
</evidence>
<organism evidence="3 4">
    <name type="scientific">Symbiodinium pilosum</name>
    <name type="common">Dinoflagellate</name>
    <dbReference type="NCBI Taxonomy" id="2952"/>
    <lineage>
        <taxon>Eukaryota</taxon>
        <taxon>Sar</taxon>
        <taxon>Alveolata</taxon>
        <taxon>Dinophyceae</taxon>
        <taxon>Suessiales</taxon>
        <taxon>Symbiodiniaceae</taxon>
        <taxon>Symbiodinium</taxon>
    </lineage>
</organism>
<dbReference type="InterPro" id="IPR001584">
    <property type="entry name" value="Integrase_cat-core"/>
</dbReference>
<feature type="non-terminal residue" evidence="3">
    <location>
        <position position="266"/>
    </location>
</feature>
<comment type="caution">
    <text evidence="3">The sequence shown here is derived from an EMBL/GenBank/DDBJ whole genome shotgun (WGS) entry which is preliminary data.</text>
</comment>
<dbReference type="EMBL" id="CAJNIZ010026799">
    <property type="protein sequence ID" value="CAE7495362.1"/>
    <property type="molecule type" value="Genomic_DNA"/>
</dbReference>
<reference evidence="3" key="1">
    <citation type="submission" date="2021-02" db="EMBL/GenBank/DDBJ databases">
        <authorList>
            <person name="Dougan E. K."/>
            <person name="Rhodes N."/>
            <person name="Thang M."/>
            <person name="Chan C."/>
        </authorList>
    </citation>
    <scope>NUCLEOTIDE SEQUENCE</scope>
</reference>
<dbReference type="OrthoDB" id="475933at2759"/>
<protein>
    <recommendedName>
        <fullName evidence="2">Integrase catalytic domain-containing protein</fullName>
    </recommendedName>
</protein>
<feature type="non-terminal residue" evidence="3">
    <location>
        <position position="1"/>
    </location>
</feature>
<dbReference type="InterPro" id="IPR012337">
    <property type="entry name" value="RNaseH-like_sf"/>
</dbReference>
<accession>A0A812SY55</accession>
<dbReference type="InterPro" id="IPR036397">
    <property type="entry name" value="RNaseH_sf"/>
</dbReference>
<proteinExistence type="predicted"/>
<dbReference type="Gene3D" id="3.30.420.10">
    <property type="entry name" value="Ribonuclease H-like superfamily/Ribonuclease H"/>
    <property type="match status" value="1"/>
</dbReference>
<keyword evidence="4" id="KW-1185">Reference proteome</keyword>
<feature type="region of interest" description="Disordered" evidence="1">
    <location>
        <begin position="1"/>
        <end position="28"/>
    </location>
</feature>
<dbReference type="GO" id="GO:0003676">
    <property type="term" value="F:nucleic acid binding"/>
    <property type="evidence" value="ECO:0007669"/>
    <property type="project" value="InterPro"/>
</dbReference>
<name>A0A812SY55_SYMPI</name>
<sequence length="266" mass="30481">EQALHNEEIEEEPQPPPEAENAEQQQRRRDIQRKVMHLHRVTGHGSVASLVHALKARGAAEDVIQAARDLQCPTCQEHRRPAPRRHATLETLPRKWERIQIDRGDWTHPVHRHKLRFVMIIDEGSRFRAGRVLSGPARRAGTWEDIQKVYEQIWLPTHGAPAAVRVDPAGPWMSHKADDYFAERGIQLDPIPAEAHWQIGAVERAVRNLKSVLEALAPEFPDMRMFETTDEKPLNNDVFEDGGFGQNIRAMCLAEKAFIDEQARQR</sequence>
<dbReference type="GO" id="GO:0015074">
    <property type="term" value="P:DNA integration"/>
    <property type="evidence" value="ECO:0007669"/>
    <property type="project" value="InterPro"/>
</dbReference>
<evidence type="ECO:0000259" key="2">
    <source>
        <dbReference type="PROSITE" id="PS50994"/>
    </source>
</evidence>